<gene>
    <name evidence="1" type="ORF">ACHFJ0_05045</name>
</gene>
<dbReference type="RefSeq" id="WP_395132456.1">
    <property type="nucleotide sequence ID" value="NZ_JBIMPR010000003.1"/>
</dbReference>
<organism evidence="1 2">
    <name type="scientific">Paracoccus broussonetiae subsp. drimophilus</name>
    <dbReference type="NCBI Taxonomy" id="3373869"/>
    <lineage>
        <taxon>Bacteria</taxon>
        <taxon>Pseudomonadati</taxon>
        <taxon>Pseudomonadota</taxon>
        <taxon>Alphaproteobacteria</taxon>
        <taxon>Rhodobacterales</taxon>
        <taxon>Paracoccaceae</taxon>
        <taxon>Paracoccus</taxon>
        <taxon>Paracoccus broussonetiae</taxon>
    </lineage>
</organism>
<keyword evidence="2" id="KW-1185">Reference proteome</keyword>
<protein>
    <submittedName>
        <fullName evidence="1">Uncharacterized protein</fullName>
    </submittedName>
</protein>
<evidence type="ECO:0000313" key="1">
    <source>
        <dbReference type="EMBL" id="MFH5773597.1"/>
    </source>
</evidence>
<evidence type="ECO:0000313" key="2">
    <source>
        <dbReference type="Proteomes" id="UP001609376"/>
    </source>
</evidence>
<dbReference type="Proteomes" id="UP001609376">
    <property type="component" value="Unassembled WGS sequence"/>
</dbReference>
<comment type="caution">
    <text evidence="1">The sequence shown here is derived from an EMBL/GenBank/DDBJ whole genome shotgun (WGS) entry which is preliminary data.</text>
</comment>
<sequence>MTFWECAACVDGFNRSQGNGYAHNGETITDDEYEAACAAIERMNENGRS</sequence>
<accession>A0ABW7LKW8</accession>
<reference evidence="1 2" key="1">
    <citation type="submission" date="2024-10" db="EMBL/GenBank/DDBJ databases">
        <title>Paracoccus drimophilus sp. nov., a novel bacterium from corn roots in Hunan.</title>
        <authorList>
            <person name="Li X."/>
        </authorList>
    </citation>
    <scope>NUCLEOTIDE SEQUENCE [LARGE SCALE GENOMIC DNA]</scope>
    <source>
        <strain evidence="1 2">NGMCC 1.201697</strain>
    </source>
</reference>
<dbReference type="EMBL" id="JBIMPR010000003">
    <property type="protein sequence ID" value="MFH5773597.1"/>
    <property type="molecule type" value="Genomic_DNA"/>
</dbReference>
<proteinExistence type="predicted"/>
<name>A0ABW7LKW8_9RHOB</name>